<name>A0A7H4ML99_KLEVA</name>
<accession>A0A7H4ML99</accession>
<comment type="caution">
    <text evidence="3">The sequence shown here is derived from an EMBL/GenBank/DDBJ whole genome shotgun (WGS) entry which is preliminary data.</text>
</comment>
<keyword evidence="2" id="KW-0732">Signal</keyword>
<feature type="chain" id="PRO_5028855305" evidence="2">
    <location>
        <begin position="21"/>
        <end position="126"/>
    </location>
</feature>
<organism evidence="3 4">
    <name type="scientific">Klebsiella variicola</name>
    <dbReference type="NCBI Taxonomy" id="244366"/>
    <lineage>
        <taxon>Bacteria</taxon>
        <taxon>Pseudomonadati</taxon>
        <taxon>Pseudomonadota</taxon>
        <taxon>Gammaproteobacteria</taxon>
        <taxon>Enterobacterales</taxon>
        <taxon>Enterobacteriaceae</taxon>
        <taxon>Klebsiella/Raoultella group</taxon>
        <taxon>Klebsiella</taxon>
        <taxon>Klebsiella pneumoniae complex</taxon>
    </lineage>
</organism>
<sequence length="126" mass="12756">MKKIGLPLLLLASLAVPAFAADCQPNGIGGSFCINDDGTTTDTVPNEVNGMDTYSNNGGYTSSLPDQSGADEALEGSTMSTQQDTVASSGQGDSALAGRDWHAPSNLNDGAATSSMSLLINPEIGC</sequence>
<feature type="compositionally biased region" description="Polar residues" evidence="1">
    <location>
        <begin position="43"/>
        <end position="66"/>
    </location>
</feature>
<gene>
    <name evidence="3" type="ORF">NCTC9177_05001</name>
</gene>
<dbReference type="Proteomes" id="UP000254545">
    <property type="component" value="Unassembled WGS sequence"/>
</dbReference>
<reference evidence="3 4" key="1">
    <citation type="submission" date="2018-06" db="EMBL/GenBank/DDBJ databases">
        <authorList>
            <consortium name="Pathogen Informatics"/>
            <person name="Doyle S."/>
        </authorList>
    </citation>
    <scope>NUCLEOTIDE SEQUENCE [LARGE SCALE GENOMIC DNA]</scope>
    <source>
        <strain evidence="3 4">NCTC9177</strain>
    </source>
</reference>
<evidence type="ECO:0000313" key="4">
    <source>
        <dbReference type="Proteomes" id="UP000254545"/>
    </source>
</evidence>
<evidence type="ECO:0000256" key="2">
    <source>
        <dbReference type="SAM" id="SignalP"/>
    </source>
</evidence>
<feature type="compositionally biased region" description="Polar residues" evidence="1">
    <location>
        <begin position="77"/>
        <end position="92"/>
    </location>
</feature>
<evidence type="ECO:0000313" key="3">
    <source>
        <dbReference type="EMBL" id="STS91099.1"/>
    </source>
</evidence>
<proteinExistence type="predicted"/>
<dbReference type="AlphaFoldDB" id="A0A7H4ML99"/>
<protein>
    <submittedName>
        <fullName evidence="3">RND transporter</fullName>
    </submittedName>
</protein>
<evidence type="ECO:0000256" key="1">
    <source>
        <dbReference type="SAM" id="MobiDB-lite"/>
    </source>
</evidence>
<feature type="signal peptide" evidence="2">
    <location>
        <begin position="1"/>
        <end position="20"/>
    </location>
</feature>
<dbReference type="EMBL" id="UGKR01000003">
    <property type="protein sequence ID" value="STS91099.1"/>
    <property type="molecule type" value="Genomic_DNA"/>
</dbReference>
<feature type="region of interest" description="Disordered" evidence="1">
    <location>
        <begin position="43"/>
        <end position="112"/>
    </location>
</feature>